<dbReference type="InterPro" id="IPR017459">
    <property type="entry name" value="Glycosyl_Trfase_fam3_N_dom"/>
</dbReference>
<dbReference type="EMBL" id="VJNA01000004">
    <property type="protein sequence ID" value="TSE27141.1"/>
    <property type="molecule type" value="Genomic_DNA"/>
</dbReference>
<keyword evidence="3" id="KW-0028">Amino-acid biosynthesis</keyword>
<dbReference type="Proteomes" id="UP000318554">
    <property type="component" value="Unassembled WGS sequence"/>
</dbReference>
<dbReference type="EC" id="2.4.2.18" evidence="6"/>
<dbReference type="InterPro" id="IPR036320">
    <property type="entry name" value="Glycosyl_Trfase_fam3_N_dom_sf"/>
</dbReference>
<gene>
    <name evidence="6" type="primary">trpD2</name>
    <name evidence="6" type="ORF">Taqua_00453</name>
</gene>
<dbReference type="PANTHER" id="PTHR43285:SF4">
    <property type="entry name" value="TRANSFERASE"/>
    <property type="match status" value="1"/>
</dbReference>
<dbReference type="NCBIfam" id="NF006005">
    <property type="entry name" value="PRK08136.1"/>
    <property type="match status" value="1"/>
</dbReference>
<feature type="domain" description="Glycosyl transferase family 3" evidence="4">
    <location>
        <begin position="99"/>
        <end position="284"/>
    </location>
</feature>
<keyword evidence="2 6" id="KW-0808">Transferase</keyword>
<keyword evidence="3" id="KW-0822">Tryptophan biosynthesis</keyword>
<dbReference type="GO" id="GO:0000162">
    <property type="term" value="P:L-tryptophan biosynthetic process"/>
    <property type="evidence" value="ECO:0007669"/>
    <property type="project" value="UniProtKB-KW"/>
</dbReference>
<dbReference type="SUPFAM" id="SSF47648">
    <property type="entry name" value="Nucleoside phosphorylase/phosphoribosyltransferase N-terminal domain"/>
    <property type="match status" value="1"/>
</dbReference>
<dbReference type="AlphaFoldDB" id="A0A554WU97"/>
<dbReference type="InterPro" id="IPR005940">
    <property type="entry name" value="Anthranilate_Pribosyl_Tfrase"/>
</dbReference>
<dbReference type="OrthoDB" id="9768896at2"/>
<dbReference type="RefSeq" id="WP_144324411.1">
    <property type="nucleotide sequence ID" value="NZ_VJNA01000004.1"/>
</dbReference>
<evidence type="ECO:0000313" key="6">
    <source>
        <dbReference type="EMBL" id="TSE27141.1"/>
    </source>
</evidence>
<name>A0A554WU97_9BURK</name>
<dbReference type="GO" id="GO:0004048">
    <property type="term" value="F:anthranilate phosphoribosyltransferase activity"/>
    <property type="evidence" value="ECO:0007669"/>
    <property type="project" value="UniProtKB-EC"/>
</dbReference>
<dbReference type="GO" id="GO:0005829">
    <property type="term" value="C:cytosol"/>
    <property type="evidence" value="ECO:0007669"/>
    <property type="project" value="TreeGrafter"/>
</dbReference>
<evidence type="ECO:0000259" key="4">
    <source>
        <dbReference type="Pfam" id="PF00591"/>
    </source>
</evidence>
<evidence type="ECO:0000256" key="2">
    <source>
        <dbReference type="ARBA" id="ARBA00022679"/>
    </source>
</evidence>
<protein>
    <submittedName>
        <fullName evidence="6">Anthranilate phosphoribosyltransferase 2</fullName>
        <ecNumber evidence="6">2.4.2.18</ecNumber>
    </submittedName>
</protein>
<dbReference type="SUPFAM" id="SSF52418">
    <property type="entry name" value="Nucleoside phosphorylase/phosphoribosyltransferase catalytic domain"/>
    <property type="match status" value="1"/>
</dbReference>
<proteinExistence type="predicted"/>
<dbReference type="PANTHER" id="PTHR43285">
    <property type="entry name" value="ANTHRANILATE PHOSPHORIBOSYLTRANSFERASE"/>
    <property type="match status" value="1"/>
</dbReference>
<keyword evidence="7" id="KW-1185">Reference proteome</keyword>
<dbReference type="InterPro" id="IPR035902">
    <property type="entry name" value="Nuc_phospho_transferase"/>
</dbReference>
<keyword evidence="1 6" id="KW-0328">Glycosyltransferase</keyword>
<comment type="caution">
    <text evidence="6">The sequence shown here is derived from an EMBL/GenBank/DDBJ whole genome shotgun (WGS) entry which is preliminary data.</text>
</comment>
<accession>A0A554WU97</accession>
<organism evidence="6 7">
    <name type="scientific">Tepidimonas aquatica</name>
    <dbReference type="NCBI Taxonomy" id="247482"/>
    <lineage>
        <taxon>Bacteria</taxon>
        <taxon>Pseudomonadati</taxon>
        <taxon>Pseudomonadota</taxon>
        <taxon>Betaproteobacteria</taxon>
        <taxon>Burkholderiales</taxon>
        <taxon>Tepidimonas</taxon>
    </lineage>
</organism>
<dbReference type="Gene3D" id="1.20.970.10">
    <property type="entry name" value="Transferase, Pyrimidine Nucleoside Phosphorylase, Chain C"/>
    <property type="match status" value="1"/>
</dbReference>
<evidence type="ECO:0000256" key="1">
    <source>
        <dbReference type="ARBA" id="ARBA00022676"/>
    </source>
</evidence>
<evidence type="ECO:0000256" key="3">
    <source>
        <dbReference type="ARBA" id="ARBA00022822"/>
    </source>
</evidence>
<evidence type="ECO:0000313" key="7">
    <source>
        <dbReference type="Proteomes" id="UP000318554"/>
    </source>
</evidence>
<reference evidence="6 7" key="1">
    <citation type="submission" date="2019-07" db="EMBL/GenBank/DDBJ databases">
        <title>Tepidimonas aquatica CLN-1 draft genome.</title>
        <authorList>
            <person name="Da Costa M.S."/>
            <person name="Froufe H.J.C."/>
            <person name="Egas C."/>
            <person name="Albuquerque L."/>
        </authorList>
    </citation>
    <scope>NUCLEOTIDE SEQUENCE [LARGE SCALE GENOMIC DNA]</scope>
    <source>
        <strain evidence="6 7">CLN-1</strain>
    </source>
</reference>
<dbReference type="Pfam" id="PF00591">
    <property type="entry name" value="Glycos_transf_3"/>
    <property type="match status" value="1"/>
</dbReference>
<feature type="domain" description="Glycosyl transferase family 3 N-terminal" evidence="5">
    <location>
        <begin position="6"/>
        <end position="68"/>
    </location>
</feature>
<sequence length="315" mass="33661">MSIAAYLKEIGRGQKGARALSRDQANDLLSRVLDGRVSDVELGAFAIAMRIKGETRDEMLGFLDAVQARLARLPDLGVTTVVLPSHNGARRLPLATPLLALLLARAGVPVVVHGSQTVDGRVCSAQVFEALGITPARAMQAPGPGQCVYIPTHVLCPALQRLLDLRRALGVRNPAHSLVKLINPCAGRALLVVSYTHPDYATVYADTLMAAGAHAMLLRGSEGEPVADPRRVPQIDIIEHGTRRVVQVGEEGPVVAVPPLPLKLTPEANADLIRAILDGQRPLPHPLSLQVEHILQQLHVRAPAAATHPQPRYGS</sequence>
<evidence type="ECO:0000259" key="5">
    <source>
        <dbReference type="Pfam" id="PF02885"/>
    </source>
</evidence>
<dbReference type="Pfam" id="PF02885">
    <property type="entry name" value="Glycos_trans_3N"/>
    <property type="match status" value="1"/>
</dbReference>
<dbReference type="InterPro" id="IPR000312">
    <property type="entry name" value="Glycosyl_Trfase_fam3"/>
</dbReference>
<dbReference type="Gene3D" id="3.40.1030.10">
    <property type="entry name" value="Nucleoside phosphorylase/phosphoribosyltransferase catalytic domain"/>
    <property type="match status" value="1"/>
</dbReference>
<keyword evidence="3" id="KW-0057">Aromatic amino acid biosynthesis</keyword>